<dbReference type="InterPro" id="IPR012505">
    <property type="entry name" value="YbbR"/>
</dbReference>
<accession>A0A9Q9CPK4</accession>
<gene>
    <name evidence="2" type="ORF">J0J70_04140</name>
</gene>
<keyword evidence="1" id="KW-0812">Transmembrane</keyword>
<sequence length="468" mass="52185">MKKSKQNKTQKNNHNVDSNEIARQIAIETIKDTEKFFQRIVNFFKGIWKFLTTPGMILGIFKFQKLDHVYESFLRNEKLMKILALVVAIGFAFNIRYAPSVKERYSVDINSYPLTSYYNKERIVVEGLPDTVDVTLVGDKSQVDIAKAKANFEIYADLKDLPPGTHKVNLEYSKLGNKLDVKIDPSTIVVTIMALTEIDKPVQADFVNLDQIDEMYVLSEPQLALNTVKIKGPQTVVNQVASVKAIIDVSDLSKLSDYEAPVFAYDKLGNKLDVEIKPDKLITSTQVTTPSKVVPVEAVVTGNAPEGHSVGNLTLTPSEVKLYGETTALESYDKLQVQVDLYQLDDNNELIVKLDKPENIHKMDTDTIKVKVTFEETQTKVLENISVDFKNLDAKYSVKAKSLSDAVINLTLKGSTTKLNSISTDDVKVSIDLLGYTPGEYQVPITVESITGVLIDPSRAKVNVIITE</sequence>
<dbReference type="EMBL" id="CP071250">
    <property type="protein sequence ID" value="UUF09186.1"/>
    <property type="molecule type" value="Genomic_DNA"/>
</dbReference>
<name>A0A9Q9CPK4_9FIRM</name>
<evidence type="ECO:0000313" key="2">
    <source>
        <dbReference type="EMBL" id="UUF09186.1"/>
    </source>
</evidence>
<dbReference type="RefSeq" id="WP_212724313.1">
    <property type="nucleotide sequence ID" value="NZ_CP071250.1"/>
</dbReference>
<dbReference type="Pfam" id="PF07949">
    <property type="entry name" value="YbbR"/>
    <property type="match status" value="3"/>
</dbReference>
<dbReference type="PANTHER" id="PTHR37804">
    <property type="entry name" value="CDAA REGULATORY PROTEIN CDAR"/>
    <property type="match status" value="1"/>
</dbReference>
<dbReference type="Gene3D" id="2.170.120.40">
    <property type="entry name" value="YbbR-like domain"/>
    <property type="match status" value="2"/>
</dbReference>
<reference evidence="2" key="1">
    <citation type="submission" date="2021-03" db="EMBL/GenBank/DDBJ databases">
        <title>Comparative Genomics and Metabolomics in the genus Turicibacter.</title>
        <authorList>
            <person name="Maki J."/>
            <person name="Looft T."/>
        </authorList>
    </citation>
    <scope>NUCLEOTIDE SEQUENCE</scope>
    <source>
        <strain evidence="2">ISU324</strain>
    </source>
</reference>
<keyword evidence="1" id="KW-1133">Transmembrane helix</keyword>
<dbReference type="PANTHER" id="PTHR37804:SF1">
    <property type="entry name" value="CDAA REGULATORY PROTEIN CDAR"/>
    <property type="match status" value="1"/>
</dbReference>
<evidence type="ECO:0000256" key="1">
    <source>
        <dbReference type="SAM" id="Phobius"/>
    </source>
</evidence>
<protein>
    <recommendedName>
        <fullName evidence="4">YbbR-like domain-containing protein</fullName>
    </recommendedName>
</protein>
<dbReference type="Proteomes" id="UP001058072">
    <property type="component" value="Chromosome"/>
</dbReference>
<proteinExistence type="predicted"/>
<keyword evidence="1" id="KW-0472">Membrane</keyword>
<organism evidence="2 3">
    <name type="scientific">Turicibacter bilis</name>
    <dbReference type="NCBI Taxonomy" id="2735723"/>
    <lineage>
        <taxon>Bacteria</taxon>
        <taxon>Bacillati</taxon>
        <taxon>Bacillota</taxon>
        <taxon>Erysipelotrichia</taxon>
        <taxon>Erysipelotrichales</taxon>
        <taxon>Turicibacteraceae</taxon>
        <taxon>Turicibacter</taxon>
    </lineage>
</organism>
<dbReference type="AlphaFoldDB" id="A0A9Q9CPK4"/>
<dbReference type="Gene3D" id="2.170.120.30">
    <property type="match status" value="2"/>
</dbReference>
<feature type="transmembrane region" description="Helical" evidence="1">
    <location>
        <begin position="82"/>
        <end position="99"/>
    </location>
</feature>
<evidence type="ECO:0000313" key="3">
    <source>
        <dbReference type="Proteomes" id="UP001058072"/>
    </source>
</evidence>
<evidence type="ECO:0008006" key="4">
    <source>
        <dbReference type="Google" id="ProtNLM"/>
    </source>
</evidence>
<dbReference type="InterPro" id="IPR053154">
    <property type="entry name" value="c-di-AMP_regulator"/>
</dbReference>